<dbReference type="Proteomes" id="UP000053477">
    <property type="component" value="Unassembled WGS sequence"/>
</dbReference>
<dbReference type="EMBL" id="KQ086053">
    <property type="protein sequence ID" value="KLO09509.1"/>
    <property type="molecule type" value="Genomic_DNA"/>
</dbReference>
<accession>A0A0H2RCJ5</accession>
<name>A0A0H2RCJ5_9AGAM</name>
<keyword evidence="2" id="KW-1185">Reference proteome</keyword>
<proteinExistence type="predicted"/>
<dbReference type="AlphaFoldDB" id="A0A0H2RCJ5"/>
<evidence type="ECO:0008006" key="3">
    <source>
        <dbReference type="Google" id="ProtNLM"/>
    </source>
</evidence>
<evidence type="ECO:0000313" key="2">
    <source>
        <dbReference type="Proteomes" id="UP000053477"/>
    </source>
</evidence>
<gene>
    <name evidence="1" type="ORF">SCHPADRAFT_1000194</name>
</gene>
<dbReference type="InParanoid" id="A0A0H2RCJ5"/>
<protein>
    <recommendedName>
        <fullName evidence="3">F-box domain-containing protein</fullName>
    </recommendedName>
</protein>
<organism evidence="1 2">
    <name type="scientific">Schizopora paradoxa</name>
    <dbReference type="NCBI Taxonomy" id="27342"/>
    <lineage>
        <taxon>Eukaryota</taxon>
        <taxon>Fungi</taxon>
        <taxon>Dikarya</taxon>
        <taxon>Basidiomycota</taxon>
        <taxon>Agaricomycotina</taxon>
        <taxon>Agaricomycetes</taxon>
        <taxon>Hymenochaetales</taxon>
        <taxon>Schizoporaceae</taxon>
        <taxon>Schizopora</taxon>
    </lineage>
</organism>
<evidence type="ECO:0000313" key="1">
    <source>
        <dbReference type="EMBL" id="KLO09509.1"/>
    </source>
</evidence>
<dbReference type="OrthoDB" id="2927828at2759"/>
<sequence length="487" mass="55423">MSTKSAADACFSIPEIVLLIATFIDPSFIKTLSYLSKTNRCTYLSLEQERSRMISCRIENVPSLSLFADRQLLRHESFPCRLLEIIGERGVHSDAYDSLASILNHIGESQTLDAFAYRCLSRSLEFVCVHPEIWNALRASSTTLRSLNIMSHPCNWLSLSTIEFTELRSLQLALSVSSSPSECRNFIASPAHIVLSFNVPRFLQKMQHLTNLVLILPHSMIGMLNMRNLFLPALIAIDIFGDIAPVGLTEFVTHHSELLRLHLCFYSLIQSPIQEQHLPKLRSLKFGVELMEKDRTYTSLIRARRPHLEHISIYDLRSFRFLGNFIEPFQHQLLRLDLKSADYENLIVDNLRRPLESFVALIEISVTIGGPPIPPKSGARYSTLKSNAELQAYLRSFVVCTSLKALHLHNPSTLPLRNSDLQNLRHVPPSLQYISWGNRLGTTTFRIVRDSASQSTHAEVCEIPPPPREIVHDWTSENTFRHALDLY</sequence>
<reference evidence="1 2" key="1">
    <citation type="submission" date="2015-04" db="EMBL/GenBank/DDBJ databases">
        <title>Complete genome sequence of Schizopora paradoxa KUC8140, a cosmopolitan wood degrader in East Asia.</title>
        <authorList>
            <consortium name="DOE Joint Genome Institute"/>
            <person name="Min B."/>
            <person name="Park H."/>
            <person name="Jang Y."/>
            <person name="Kim J.-J."/>
            <person name="Kim K.H."/>
            <person name="Pangilinan J."/>
            <person name="Lipzen A."/>
            <person name="Riley R."/>
            <person name="Grigoriev I.V."/>
            <person name="Spatafora J.W."/>
            <person name="Choi I.-G."/>
        </authorList>
    </citation>
    <scope>NUCLEOTIDE SEQUENCE [LARGE SCALE GENOMIC DNA]</scope>
    <source>
        <strain evidence="1 2">KUC8140</strain>
    </source>
</reference>